<feature type="compositionally biased region" description="Low complexity" evidence="1">
    <location>
        <begin position="77"/>
        <end position="87"/>
    </location>
</feature>
<dbReference type="RefSeq" id="WP_067154812.1">
    <property type="nucleotide sequence ID" value="NZ_CP014864.1"/>
</dbReference>
<dbReference type="InterPro" id="IPR038610">
    <property type="entry name" value="FliK-like_C_sf"/>
</dbReference>
<dbReference type="EMBL" id="CP014864">
    <property type="protein sequence ID" value="AMX03159.1"/>
    <property type="molecule type" value="Genomic_DNA"/>
</dbReference>
<evidence type="ECO:0000313" key="3">
    <source>
        <dbReference type="Proteomes" id="UP000076077"/>
    </source>
</evidence>
<feature type="compositionally biased region" description="Low complexity" evidence="1">
    <location>
        <begin position="226"/>
        <end position="240"/>
    </location>
</feature>
<reference evidence="3" key="1">
    <citation type="submission" date="2016-03" db="EMBL/GenBank/DDBJ databases">
        <authorList>
            <person name="Lee Y.-S."/>
            <person name="Choi Y.-L."/>
        </authorList>
    </citation>
    <scope>NUCLEOTIDE SEQUENCE [LARGE SCALE GENOMIC DNA]</scope>
    <source>
        <strain evidence="3">DAU221</strain>
    </source>
</reference>
<dbReference type="InterPro" id="IPR021136">
    <property type="entry name" value="Flagellar_hook_control-like_C"/>
</dbReference>
<evidence type="ECO:0000313" key="2">
    <source>
        <dbReference type="EMBL" id="AMX03159.1"/>
    </source>
</evidence>
<protein>
    <submittedName>
        <fullName evidence="2">Uncharacterized protein</fullName>
    </submittedName>
</protein>
<evidence type="ECO:0000256" key="1">
    <source>
        <dbReference type="SAM" id="MobiDB-lite"/>
    </source>
</evidence>
<dbReference type="OrthoDB" id="5296742at2"/>
<organism evidence="2 3">
    <name type="scientific">Microbulbifer thermotolerans</name>
    <dbReference type="NCBI Taxonomy" id="252514"/>
    <lineage>
        <taxon>Bacteria</taxon>
        <taxon>Pseudomonadati</taxon>
        <taxon>Pseudomonadota</taxon>
        <taxon>Gammaproteobacteria</taxon>
        <taxon>Cellvibrionales</taxon>
        <taxon>Microbulbiferaceae</taxon>
        <taxon>Microbulbifer</taxon>
    </lineage>
</organism>
<dbReference type="GeneID" id="76608721"/>
<dbReference type="Proteomes" id="UP000076077">
    <property type="component" value="Chromosome"/>
</dbReference>
<dbReference type="Gene3D" id="3.30.750.140">
    <property type="match status" value="1"/>
</dbReference>
<name>A0A143HN72_MICTH</name>
<accession>A0A143HN72</accession>
<keyword evidence="3" id="KW-1185">Reference proteome</keyword>
<dbReference type="KEGG" id="mthd:A3224_11770"/>
<sequence>MSGITSILDTLLHQVLGKRVDTATPRPLTEPVRPAVPAQAVQALRSESDPQSRAPLTEQAQAAGRSREKASALPVKANTAASTSARTSFSVAARTIADLLMRYPAPPSAIRPPAPLLPVSKGGEPEPLATQLRASVERSGLFYESHLGRWFRGGESGEQLSREPQMRLTRVLPQVASRSAGATPQGTVSANTSLGASTPAGAGVVTASSVGLPPLGASVVDATSDPAAPAPAKAPVANSAGNTGKVEEGASSVRMPVDRAAADALQGLLRHQLEMLAAPVLRWEGEVWPGVAMAFVLLPPEQVLQEDGDDGRDGDQGDDEDAWQSRLTLRLPELGEIDVRLALCGERLKLALSSASEKAAKRLRSASEALRERFVALGFEDIVLTVELLREGK</sequence>
<gene>
    <name evidence="2" type="ORF">A3224_11770</name>
</gene>
<feature type="region of interest" description="Disordered" evidence="1">
    <location>
        <begin position="44"/>
        <end position="87"/>
    </location>
</feature>
<proteinExistence type="predicted"/>
<dbReference type="AlphaFoldDB" id="A0A143HN72"/>
<dbReference type="Pfam" id="PF02120">
    <property type="entry name" value="Flg_hook"/>
    <property type="match status" value="1"/>
</dbReference>
<feature type="region of interest" description="Disordered" evidence="1">
    <location>
        <begin position="226"/>
        <end position="251"/>
    </location>
</feature>
<dbReference type="STRING" id="252514.A3224_11770"/>